<reference evidence="9 10" key="1">
    <citation type="journal article" date="2020" name="mSystems">
        <title>Defining Genomic and Predicted Metabolic Features of the Acetobacterium Genus.</title>
        <authorList>
            <person name="Ross D.E."/>
            <person name="Marshall C.W."/>
            <person name="Gulliver D."/>
            <person name="May H.D."/>
            <person name="Norman R.S."/>
        </authorList>
    </citation>
    <scope>NUCLEOTIDE SEQUENCE [LARGE SCALE GENOMIC DNA]</scope>
    <source>
        <strain evidence="9 10">DSM 4132</strain>
    </source>
</reference>
<feature type="transmembrane region" description="Helical" evidence="7">
    <location>
        <begin position="477"/>
        <end position="494"/>
    </location>
</feature>
<feature type="transmembrane region" description="Helical" evidence="7">
    <location>
        <begin position="238"/>
        <end position="259"/>
    </location>
</feature>
<gene>
    <name evidence="9" type="ORF">GH811_06845</name>
</gene>
<comment type="subcellular location">
    <subcellularLocation>
        <location evidence="1">Cell membrane</location>
        <topology evidence="1">Multi-pass membrane protein</topology>
    </subcellularLocation>
</comment>
<keyword evidence="10" id="KW-1185">Reference proteome</keyword>
<feature type="transmembrane region" description="Helical" evidence="7">
    <location>
        <begin position="386"/>
        <end position="415"/>
    </location>
</feature>
<sequence length="584" mass="63377">MNILFIVGGGTLFLIIAYFTYGKFISQKIFALDDQNVVPAVEMEDGVDYVPTDSKYLAGQHFSAIAAAGPITGPIIAGIAFGWIPTMIWILIGTVFIGGVHDMGSLVTSIRHKATGIADTMKEYVSMRVWILFNIFIFFTLIMIIVAFTDITTSSFVNSVELADGKSIGGGATATSSILYLVLPVIMGFLLKFTNMKLSVATIIFLPLVGISIWIGQYIPFNLQELSGLNTPQDAQKIWNFVIIAYCFIAGIVPVWALLQPRGHLGGYFLYITLIFSFIGVIFGGFQVQYPGFTSVLGSEEFWRPMFPMLFITVACGACSGFHSLVSSGTTSKQLAKESDAKPIGYGIMLVEAVVALIALSTVMILPQGDALLGKSPNFIYANGLGSFMALIGISKSFGISFGLMAFTTFVYDTLDVCTRLGRYIFQEITHIKGWSGRIISTLLIGGIPLTLMSISLTDPTGKPVAIWSLFWKTFGASNQLLASLALVGITVWLQRTSKYGKAWLATFIPAVFMLSMSIWALVNIFASYTFVNGVFVMPVGTNVVVPALALVYLVLAIWVVIECTPALIKNARFTNTSLALEVS</sequence>
<feature type="transmembrane region" description="Helical" evidence="7">
    <location>
        <begin position="306"/>
        <end position="326"/>
    </location>
</feature>
<dbReference type="Pfam" id="PF02554">
    <property type="entry name" value="CstA"/>
    <property type="match status" value="2"/>
</dbReference>
<feature type="transmembrane region" description="Helical" evidence="7">
    <location>
        <begin position="544"/>
        <end position="562"/>
    </location>
</feature>
<evidence type="ECO:0000256" key="2">
    <source>
        <dbReference type="ARBA" id="ARBA00007755"/>
    </source>
</evidence>
<feature type="transmembrane region" description="Helical" evidence="7">
    <location>
        <begin position="62"/>
        <end position="81"/>
    </location>
</feature>
<keyword evidence="6 7" id="KW-0472">Membrane</keyword>
<feature type="transmembrane region" description="Helical" evidence="7">
    <location>
        <begin position="6"/>
        <end position="25"/>
    </location>
</feature>
<evidence type="ECO:0000313" key="9">
    <source>
        <dbReference type="EMBL" id="MBC3899329.1"/>
    </source>
</evidence>
<dbReference type="RefSeq" id="WP_186893834.1">
    <property type="nucleotide sequence ID" value="NZ_WJBE01000005.1"/>
</dbReference>
<feature type="transmembrane region" description="Helical" evidence="7">
    <location>
        <begin position="506"/>
        <end position="532"/>
    </location>
</feature>
<evidence type="ECO:0000256" key="7">
    <source>
        <dbReference type="SAM" id="Phobius"/>
    </source>
</evidence>
<feature type="transmembrane region" description="Helical" evidence="7">
    <location>
        <begin position="268"/>
        <end position="286"/>
    </location>
</feature>
<dbReference type="Proteomes" id="UP000622405">
    <property type="component" value="Unassembled WGS sequence"/>
</dbReference>
<feature type="transmembrane region" description="Helical" evidence="7">
    <location>
        <begin position="168"/>
        <end position="191"/>
    </location>
</feature>
<accession>A0ABR6YVZ4</accession>
<protein>
    <submittedName>
        <fullName evidence="9">Carbon starvation protein A</fullName>
    </submittedName>
</protein>
<feature type="transmembrane region" description="Helical" evidence="7">
    <location>
        <begin position="129"/>
        <end position="148"/>
    </location>
</feature>
<evidence type="ECO:0000259" key="8">
    <source>
        <dbReference type="Pfam" id="PF02554"/>
    </source>
</evidence>
<dbReference type="EMBL" id="WJBE01000005">
    <property type="protein sequence ID" value="MBC3899329.1"/>
    <property type="molecule type" value="Genomic_DNA"/>
</dbReference>
<feature type="transmembrane region" description="Helical" evidence="7">
    <location>
        <begin position="87"/>
        <end position="108"/>
    </location>
</feature>
<feature type="domain" description="CstA N-terminal" evidence="8">
    <location>
        <begin position="378"/>
        <end position="521"/>
    </location>
</feature>
<dbReference type="PANTHER" id="PTHR30252">
    <property type="entry name" value="INNER MEMBRANE PEPTIDE TRANSPORTER"/>
    <property type="match status" value="1"/>
</dbReference>
<keyword evidence="4 7" id="KW-0812">Transmembrane</keyword>
<evidence type="ECO:0000256" key="5">
    <source>
        <dbReference type="ARBA" id="ARBA00022989"/>
    </source>
</evidence>
<feature type="transmembrane region" description="Helical" evidence="7">
    <location>
        <begin position="435"/>
        <end position="457"/>
    </location>
</feature>
<proteinExistence type="inferred from homology"/>
<dbReference type="InterPro" id="IPR051605">
    <property type="entry name" value="CstA"/>
</dbReference>
<evidence type="ECO:0000256" key="4">
    <source>
        <dbReference type="ARBA" id="ARBA00022692"/>
    </source>
</evidence>
<evidence type="ECO:0000256" key="6">
    <source>
        <dbReference type="ARBA" id="ARBA00023136"/>
    </source>
</evidence>
<keyword evidence="3" id="KW-1003">Cell membrane</keyword>
<feature type="transmembrane region" description="Helical" evidence="7">
    <location>
        <begin position="198"/>
        <end position="218"/>
    </location>
</feature>
<evidence type="ECO:0000313" key="10">
    <source>
        <dbReference type="Proteomes" id="UP000622405"/>
    </source>
</evidence>
<dbReference type="PANTHER" id="PTHR30252:SF0">
    <property type="entry name" value="PEPTIDE TRANSPORTER CSTA"/>
    <property type="match status" value="1"/>
</dbReference>
<evidence type="ECO:0000256" key="1">
    <source>
        <dbReference type="ARBA" id="ARBA00004651"/>
    </source>
</evidence>
<comment type="caution">
    <text evidence="9">The sequence shown here is derived from an EMBL/GenBank/DDBJ whole genome shotgun (WGS) entry which is preliminary data.</text>
</comment>
<keyword evidence="5 7" id="KW-1133">Transmembrane helix</keyword>
<name>A0ABR6YVZ4_9FIRM</name>
<feature type="transmembrane region" description="Helical" evidence="7">
    <location>
        <begin position="346"/>
        <end position="366"/>
    </location>
</feature>
<comment type="similarity">
    <text evidence="2">Belongs to the peptide transporter carbon starvation (CstA) (TC 2.A.114) family.</text>
</comment>
<organism evidence="9 10">
    <name type="scientific">Acetobacterium malicum</name>
    <dbReference type="NCBI Taxonomy" id="52692"/>
    <lineage>
        <taxon>Bacteria</taxon>
        <taxon>Bacillati</taxon>
        <taxon>Bacillota</taxon>
        <taxon>Clostridia</taxon>
        <taxon>Eubacteriales</taxon>
        <taxon>Eubacteriaceae</taxon>
        <taxon>Acetobacterium</taxon>
    </lineage>
</organism>
<dbReference type="InterPro" id="IPR003706">
    <property type="entry name" value="CstA_N"/>
</dbReference>
<feature type="domain" description="CstA N-terminal" evidence="8">
    <location>
        <begin position="5"/>
        <end position="371"/>
    </location>
</feature>
<evidence type="ECO:0000256" key="3">
    <source>
        <dbReference type="ARBA" id="ARBA00022475"/>
    </source>
</evidence>